<keyword evidence="7" id="KW-0282">Flagellum</keyword>
<dbReference type="EMBL" id="JPME01000026">
    <property type="protein sequence ID" value="KEZ88085.1"/>
    <property type="molecule type" value="Genomic_DNA"/>
</dbReference>
<evidence type="ECO:0000256" key="1">
    <source>
        <dbReference type="ARBA" id="ARBA00005709"/>
    </source>
</evidence>
<dbReference type="Gene3D" id="6.10.10.10">
    <property type="entry name" value="Flagellar export chaperone, C-terminal domain"/>
    <property type="match status" value="1"/>
</dbReference>
<dbReference type="OrthoDB" id="9796789at2"/>
<comment type="caution">
    <text evidence="7">The sequence shown here is derived from an EMBL/GenBank/DDBJ whole genome shotgun (WGS) entry which is preliminary data.</text>
</comment>
<sequence length="274" mass="28997">MRIQHNIAALNAHRQLGGNNAAVGKSLEKLSSGYRVNRAGDDAAGLAISEKMRAQITSLDTAQKNANDGISLIQTAEGALTEVHSMLNRMVELAMQSSNGIYDDTTDRANLDEEFQALKTEIDRVASTTDFNGTKLLDGTMTTLTLQIGATAETDNRLTVAVSDMSATTGLSLKSAAVSDVATATAAVSSVKAAINVVSSARGKLGALQNRLEHTINNLGATSENMTAAESRIRDVDMAKEMMSYTKNNILVQASQAMLAQANQLPQGVLQLLQ</sequence>
<proteinExistence type="inferred from homology"/>
<keyword evidence="3 4" id="KW-0975">Bacterial flagellum</keyword>
<dbReference type="RefSeq" id="WP_038283804.1">
    <property type="nucleotide sequence ID" value="NZ_JPME01000026.1"/>
</dbReference>
<dbReference type="STRING" id="29354.IO98_19070"/>
<dbReference type="PRINTS" id="PR00207">
    <property type="entry name" value="FLAGELLIN"/>
</dbReference>
<dbReference type="SUPFAM" id="SSF64518">
    <property type="entry name" value="Phase 1 flagellin"/>
    <property type="match status" value="1"/>
</dbReference>
<reference evidence="7 8" key="1">
    <citation type="submission" date="2014-07" db="EMBL/GenBank/DDBJ databases">
        <title>Draft genome of Clostridium celerecrescens 152B isolated from sediments associated with methane hydrate from Krishna Godavari basin.</title>
        <authorList>
            <person name="Honkalas V.S."/>
            <person name="Dabir A.P."/>
            <person name="Arora P."/>
            <person name="Dhakephalkar P.K."/>
        </authorList>
    </citation>
    <scope>NUCLEOTIDE SEQUENCE [LARGE SCALE GENOMIC DNA]</scope>
    <source>
        <strain evidence="7 8">152B</strain>
    </source>
</reference>
<gene>
    <name evidence="7" type="ORF">IO98_19070</name>
</gene>
<dbReference type="Pfam" id="PF00669">
    <property type="entry name" value="Flagellin_N"/>
    <property type="match status" value="1"/>
</dbReference>
<evidence type="ECO:0000313" key="7">
    <source>
        <dbReference type="EMBL" id="KEZ88085.1"/>
    </source>
</evidence>
<keyword evidence="7" id="KW-0969">Cilium</keyword>
<dbReference type="InterPro" id="IPR001029">
    <property type="entry name" value="Flagellin_N"/>
</dbReference>
<dbReference type="InterPro" id="IPR042187">
    <property type="entry name" value="Flagellin_C_sub2"/>
</dbReference>
<feature type="domain" description="Flagellin C-terminal" evidence="6">
    <location>
        <begin position="190"/>
        <end position="273"/>
    </location>
</feature>
<keyword evidence="4" id="KW-0964">Secreted</keyword>
<evidence type="ECO:0000259" key="6">
    <source>
        <dbReference type="Pfam" id="PF00700"/>
    </source>
</evidence>
<feature type="domain" description="Flagellin N-terminal" evidence="5">
    <location>
        <begin position="3"/>
        <end position="142"/>
    </location>
</feature>
<comment type="function">
    <text evidence="4">Flagellin is the subunit protein which polymerizes to form the filaments of bacterial flagella.</text>
</comment>
<dbReference type="Proteomes" id="UP000028525">
    <property type="component" value="Unassembled WGS sequence"/>
</dbReference>
<evidence type="ECO:0000256" key="3">
    <source>
        <dbReference type="ARBA" id="ARBA00023143"/>
    </source>
</evidence>
<comment type="similarity">
    <text evidence="1 4">Belongs to the bacterial flagellin family.</text>
</comment>
<dbReference type="GO" id="GO:0009288">
    <property type="term" value="C:bacterial-type flagellum"/>
    <property type="evidence" value="ECO:0007669"/>
    <property type="project" value="UniProtKB-SubCell"/>
</dbReference>
<dbReference type="InterPro" id="IPR001492">
    <property type="entry name" value="Flagellin"/>
</dbReference>
<dbReference type="GO" id="GO:0005198">
    <property type="term" value="F:structural molecule activity"/>
    <property type="evidence" value="ECO:0007669"/>
    <property type="project" value="UniProtKB-UniRule"/>
</dbReference>
<evidence type="ECO:0000259" key="5">
    <source>
        <dbReference type="Pfam" id="PF00669"/>
    </source>
</evidence>
<dbReference type="AlphaFoldDB" id="A0A084JGK1"/>
<name>A0A084JGK1_9FIRM</name>
<organism evidence="7 8">
    <name type="scientific">Lacrimispora celerecrescens</name>
    <dbReference type="NCBI Taxonomy" id="29354"/>
    <lineage>
        <taxon>Bacteria</taxon>
        <taxon>Bacillati</taxon>
        <taxon>Bacillota</taxon>
        <taxon>Clostridia</taxon>
        <taxon>Lachnospirales</taxon>
        <taxon>Lachnospiraceae</taxon>
        <taxon>Lacrimispora</taxon>
    </lineage>
</organism>
<dbReference type="InterPro" id="IPR046358">
    <property type="entry name" value="Flagellin_C"/>
</dbReference>
<accession>A0A084JGK1</accession>
<keyword evidence="7" id="KW-0966">Cell projection</keyword>
<comment type="subcellular location">
    <subcellularLocation>
        <location evidence="4">Secreted</location>
    </subcellularLocation>
    <subcellularLocation>
        <location evidence="4">Bacterial flagellum</location>
    </subcellularLocation>
</comment>
<dbReference type="Gene3D" id="1.20.1330.10">
    <property type="entry name" value="f41 fragment of flagellin, N-terminal domain"/>
    <property type="match status" value="1"/>
</dbReference>
<dbReference type="PANTHER" id="PTHR42792">
    <property type="entry name" value="FLAGELLIN"/>
    <property type="match status" value="1"/>
</dbReference>
<protein>
    <recommendedName>
        <fullName evidence="2 4">Flagellin</fullName>
    </recommendedName>
</protein>
<keyword evidence="8" id="KW-1185">Reference proteome</keyword>
<dbReference type="PANTHER" id="PTHR42792:SF2">
    <property type="entry name" value="FLAGELLIN"/>
    <property type="match status" value="1"/>
</dbReference>
<dbReference type="Pfam" id="PF00700">
    <property type="entry name" value="Flagellin_C"/>
    <property type="match status" value="1"/>
</dbReference>
<evidence type="ECO:0000256" key="4">
    <source>
        <dbReference type="RuleBase" id="RU362073"/>
    </source>
</evidence>
<evidence type="ECO:0000313" key="8">
    <source>
        <dbReference type="Proteomes" id="UP000028525"/>
    </source>
</evidence>
<dbReference type="GO" id="GO:0005576">
    <property type="term" value="C:extracellular region"/>
    <property type="evidence" value="ECO:0007669"/>
    <property type="project" value="UniProtKB-SubCell"/>
</dbReference>
<evidence type="ECO:0000256" key="2">
    <source>
        <dbReference type="ARBA" id="ARBA00020110"/>
    </source>
</evidence>